<protein>
    <submittedName>
        <fullName evidence="3">Uncharacterized protein</fullName>
    </submittedName>
</protein>
<feature type="transmembrane region" description="Helical" evidence="2">
    <location>
        <begin position="219"/>
        <end position="244"/>
    </location>
</feature>
<proteinExistence type="predicted"/>
<feature type="transmembrane region" description="Helical" evidence="2">
    <location>
        <begin position="624"/>
        <end position="644"/>
    </location>
</feature>
<name>A0A9P4MYH7_9PLEO</name>
<dbReference type="AlphaFoldDB" id="A0A9P4MYH7"/>
<keyword evidence="4" id="KW-1185">Reference proteome</keyword>
<feature type="transmembrane region" description="Helical" evidence="2">
    <location>
        <begin position="264"/>
        <end position="286"/>
    </location>
</feature>
<evidence type="ECO:0000313" key="3">
    <source>
        <dbReference type="EMBL" id="KAF2200900.1"/>
    </source>
</evidence>
<organism evidence="3 4">
    <name type="scientific">Delitschia confertaspora ATCC 74209</name>
    <dbReference type="NCBI Taxonomy" id="1513339"/>
    <lineage>
        <taxon>Eukaryota</taxon>
        <taxon>Fungi</taxon>
        <taxon>Dikarya</taxon>
        <taxon>Ascomycota</taxon>
        <taxon>Pezizomycotina</taxon>
        <taxon>Dothideomycetes</taxon>
        <taxon>Pleosporomycetidae</taxon>
        <taxon>Pleosporales</taxon>
        <taxon>Delitschiaceae</taxon>
        <taxon>Delitschia</taxon>
    </lineage>
</organism>
<comment type="caution">
    <text evidence="3">The sequence shown here is derived from an EMBL/GenBank/DDBJ whole genome shotgun (WGS) entry which is preliminary data.</text>
</comment>
<evidence type="ECO:0000256" key="1">
    <source>
        <dbReference type="SAM" id="MobiDB-lite"/>
    </source>
</evidence>
<reference evidence="3" key="1">
    <citation type="journal article" date="2020" name="Stud. Mycol.">
        <title>101 Dothideomycetes genomes: a test case for predicting lifestyles and emergence of pathogens.</title>
        <authorList>
            <person name="Haridas S."/>
            <person name="Albert R."/>
            <person name="Binder M."/>
            <person name="Bloem J."/>
            <person name="Labutti K."/>
            <person name="Salamov A."/>
            <person name="Andreopoulos B."/>
            <person name="Baker S."/>
            <person name="Barry K."/>
            <person name="Bills G."/>
            <person name="Bluhm B."/>
            <person name="Cannon C."/>
            <person name="Castanera R."/>
            <person name="Culley D."/>
            <person name="Daum C."/>
            <person name="Ezra D."/>
            <person name="Gonzalez J."/>
            <person name="Henrissat B."/>
            <person name="Kuo A."/>
            <person name="Liang C."/>
            <person name="Lipzen A."/>
            <person name="Lutzoni F."/>
            <person name="Magnuson J."/>
            <person name="Mondo S."/>
            <person name="Nolan M."/>
            <person name="Ohm R."/>
            <person name="Pangilinan J."/>
            <person name="Park H.-J."/>
            <person name="Ramirez L."/>
            <person name="Alfaro M."/>
            <person name="Sun H."/>
            <person name="Tritt A."/>
            <person name="Yoshinaga Y."/>
            <person name="Zwiers L.-H."/>
            <person name="Turgeon B."/>
            <person name="Goodwin S."/>
            <person name="Spatafora J."/>
            <person name="Crous P."/>
            <person name="Grigoriev I."/>
        </authorList>
    </citation>
    <scope>NUCLEOTIDE SEQUENCE</scope>
    <source>
        <strain evidence="3">ATCC 74209</strain>
    </source>
</reference>
<dbReference type="EMBL" id="ML994000">
    <property type="protein sequence ID" value="KAF2200900.1"/>
    <property type="molecule type" value="Genomic_DNA"/>
</dbReference>
<feature type="compositionally biased region" description="Low complexity" evidence="1">
    <location>
        <begin position="40"/>
        <end position="75"/>
    </location>
</feature>
<evidence type="ECO:0000256" key="2">
    <source>
        <dbReference type="SAM" id="Phobius"/>
    </source>
</evidence>
<feature type="compositionally biased region" description="Polar residues" evidence="1">
    <location>
        <begin position="17"/>
        <end position="39"/>
    </location>
</feature>
<keyword evidence="2" id="KW-0472">Membrane</keyword>
<keyword evidence="2" id="KW-1133">Transmembrane helix</keyword>
<dbReference type="OrthoDB" id="5139479at2759"/>
<keyword evidence="2" id="KW-0812">Transmembrane</keyword>
<feature type="compositionally biased region" description="Low complexity" evidence="1">
    <location>
        <begin position="83"/>
        <end position="93"/>
    </location>
</feature>
<feature type="region of interest" description="Disordered" evidence="1">
    <location>
        <begin position="1"/>
        <end position="129"/>
    </location>
</feature>
<evidence type="ECO:0000313" key="4">
    <source>
        <dbReference type="Proteomes" id="UP000799536"/>
    </source>
</evidence>
<feature type="compositionally biased region" description="Low complexity" evidence="1">
    <location>
        <begin position="103"/>
        <end position="117"/>
    </location>
</feature>
<sequence length="705" mass="76248">MSSGPQPSSPAIPLQYPQPSAHLSNNPSLNPTSTGSHIGTATTSSTPTSATTPISLSTPAPASTSTPSATATLPPLSTPPAASPGYLTSTPAPASTPVPTSIPPLTSTPAPSSTAISNPPPPPPPTWLLQSKTPRSTLKFWTKSLIALLTYSITLYIASTASHRHTVLGRVPASWGTWILTILSKAGDIFFALAVQDVCDSLVWRKLAKRWRVTMGTSFAGVPLGWFLSMVSSIGVEGLFRLLWGSLKFNSGKLWRIRMARHGWWSLARLLVLLVFVPGPGIILMANINQTTLFFPTTTTPVTGGLGLYSPSLALSYAAVLGPQISNLVQTMLQDRSLTWKLDPVSNQCKAGKKCRSYLLAGPYLTVAPMPFTQEEGGLDWFRIKDAPFYQVDVWDAPKNLTFDISKEECTLYGGFNDTTDFSMVLCIQQGEKGVISGGWASCQLGISANGTCQEPASRSSNDSEPWTTSLLFHRRRATTTFSRTSLQIDSVTLLSKPTPVTNISSSSLFSSINTFLYRPNLTSNNLRFDLKSAPYTLTQSLAYRLWASLGNHSQSLLLPKDYLLNTLTLPIFLFTPTILPLANQSPPISALGSVLQPNVPAENHITGSYCTSSRRSIPGRETVIAYGIVGGVLMAMILCGKWISAMWPRVDWTEFSMLDWDVLTTVVDQGGEEVRLRDMYMGGGYEEGAVVEKAGELRIGLRMS</sequence>
<gene>
    <name evidence="3" type="ORF">GQ43DRAFT_481187</name>
</gene>
<dbReference type="Proteomes" id="UP000799536">
    <property type="component" value="Unassembled WGS sequence"/>
</dbReference>
<accession>A0A9P4MYH7</accession>